<dbReference type="RefSeq" id="XP_064657838.1">
    <property type="nucleotide sequence ID" value="XM_064804037.1"/>
</dbReference>
<dbReference type="AlphaFoldDB" id="A0AAV9P6C0"/>
<name>A0AAV9P6C0_9PEZI</name>
<reference evidence="2 3" key="1">
    <citation type="submission" date="2023-08" db="EMBL/GenBank/DDBJ databases">
        <title>Black Yeasts Isolated from many extreme environments.</title>
        <authorList>
            <person name="Coleine C."/>
            <person name="Stajich J.E."/>
            <person name="Selbmann L."/>
        </authorList>
    </citation>
    <scope>NUCLEOTIDE SEQUENCE [LARGE SCALE GENOMIC DNA]</scope>
    <source>
        <strain evidence="2 3">CCFEE 5935</strain>
    </source>
</reference>
<evidence type="ECO:0000256" key="1">
    <source>
        <dbReference type="SAM" id="MobiDB-lite"/>
    </source>
</evidence>
<evidence type="ECO:0000313" key="3">
    <source>
        <dbReference type="Proteomes" id="UP001337655"/>
    </source>
</evidence>
<accession>A0AAV9P6C0</accession>
<keyword evidence="3" id="KW-1185">Reference proteome</keyword>
<comment type="caution">
    <text evidence="2">The sequence shown here is derived from an EMBL/GenBank/DDBJ whole genome shotgun (WGS) entry which is preliminary data.</text>
</comment>
<dbReference type="Proteomes" id="UP001337655">
    <property type="component" value="Unassembled WGS sequence"/>
</dbReference>
<evidence type="ECO:0000313" key="2">
    <source>
        <dbReference type="EMBL" id="KAK5168228.1"/>
    </source>
</evidence>
<gene>
    <name evidence="2" type="ORF">LTR77_006797</name>
</gene>
<dbReference type="EMBL" id="JAVRRT010000010">
    <property type="protein sequence ID" value="KAK5168228.1"/>
    <property type="molecule type" value="Genomic_DNA"/>
</dbReference>
<protein>
    <submittedName>
        <fullName evidence="2">Uncharacterized protein</fullName>
    </submittedName>
</protein>
<dbReference type="GeneID" id="89928136"/>
<sequence>MPPPTTEEFLAVAHAENFDMGVESWRRARRHADLRWLSEGLEQLAQHRITQYILILQSIQSIRRQRFLALRAGDLEEAARLGALLDFTPHATLVEISTYLIEIQWRARLAADVVAGFDGERLAAEREQAAAVARWARWRDRMLTRVEHERQNDQAAGGQNQAPGGQRSLGSPFQPSVPRRRLSDDS</sequence>
<proteinExistence type="predicted"/>
<feature type="compositionally biased region" description="Low complexity" evidence="1">
    <location>
        <begin position="154"/>
        <end position="166"/>
    </location>
</feature>
<feature type="region of interest" description="Disordered" evidence="1">
    <location>
        <begin position="148"/>
        <end position="186"/>
    </location>
</feature>
<organism evidence="2 3">
    <name type="scientific">Saxophila tyrrhenica</name>
    <dbReference type="NCBI Taxonomy" id="1690608"/>
    <lineage>
        <taxon>Eukaryota</taxon>
        <taxon>Fungi</taxon>
        <taxon>Dikarya</taxon>
        <taxon>Ascomycota</taxon>
        <taxon>Pezizomycotina</taxon>
        <taxon>Dothideomycetes</taxon>
        <taxon>Dothideomycetidae</taxon>
        <taxon>Mycosphaerellales</taxon>
        <taxon>Extremaceae</taxon>
        <taxon>Saxophila</taxon>
    </lineage>
</organism>